<sequence>MLSTPVHEVEESSALRRVVLLVALLNLGYFGIEFTVALTIGSVSLFADSVDFLEDASVNLLILMALGWSLRARAYVGMGLAGILLVPALATIWSAWSKFHVPLPPAPVPLTLTGLGALAINLTCAVMLTRYRHHSGSLTRAAFLSARNDAFANIAIIAAGTVTALTRSMWPDLIVGLGIMLMNLDAAREVWEAARDEHRTATDVGVP</sequence>
<keyword evidence="3 5" id="KW-1133">Transmembrane helix</keyword>
<feature type="transmembrane region" description="Helical" evidence="5">
    <location>
        <begin position="18"/>
        <end position="40"/>
    </location>
</feature>
<dbReference type="Proteomes" id="UP001620408">
    <property type="component" value="Unassembled WGS sequence"/>
</dbReference>
<evidence type="ECO:0000256" key="4">
    <source>
        <dbReference type="ARBA" id="ARBA00023136"/>
    </source>
</evidence>
<dbReference type="Gene3D" id="1.20.1510.10">
    <property type="entry name" value="Cation efflux protein transmembrane domain"/>
    <property type="match status" value="1"/>
</dbReference>
<comment type="caution">
    <text evidence="7">The sequence shown here is derived from an EMBL/GenBank/DDBJ whole genome shotgun (WGS) entry which is preliminary data.</text>
</comment>
<dbReference type="InterPro" id="IPR058533">
    <property type="entry name" value="Cation_efflux_TM"/>
</dbReference>
<gene>
    <name evidence="7" type="ORF">ISS97_16485</name>
</gene>
<proteinExistence type="predicted"/>
<feature type="transmembrane region" description="Helical" evidence="5">
    <location>
        <begin position="108"/>
        <end position="129"/>
    </location>
</feature>
<reference evidence="7 8" key="1">
    <citation type="submission" date="2020-10" db="EMBL/GenBank/DDBJ databases">
        <title>Phylogeny of dyella-like bacteria.</title>
        <authorList>
            <person name="Fu J."/>
        </authorList>
    </citation>
    <scope>NUCLEOTIDE SEQUENCE [LARGE SCALE GENOMIC DNA]</scope>
    <source>
        <strain evidence="7 8">BB4</strain>
    </source>
</reference>
<dbReference type="EMBL" id="JADIKD010000012">
    <property type="protein sequence ID" value="MFK2918870.1"/>
    <property type="molecule type" value="Genomic_DNA"/>
</dbReference>
<evidence type="ECO:0000256" key="1">
    <source>
        <dbReference type="ARBA" id="ARBA00004141"/>
    </source>
</evidence>
<evidence type="ECO:0000256" key="2">
    <source>
        <dbReference type="ARBA" id="ARBA00022692"/>
    </source>
</evidence>
<evidence type="ECO:0000313" key="7">
    <source>
        <dbReference type="EMBL" id="MFK2918870.1"/>
    </source>
</evidence>
<dbReference type="SUPFAM" id="SSF161111">
    <property type="entry name" value="Cation efflux protein transmembrane domain-like"/>
    <property type="match status" value="1"/>
</dbReference>
<protein>
    <submittedName>
        <fullName evidence="7">Cation transporter</fullName>
    </submittedName>
</protein>
<comment type="subcellular location">
    <subcellularLocation>
        <location evidence="1">Membrane</location>
        <topology evidence="1">Multi-pass membrane protein</topology>
    </subcellularLocation>
</comment>
<keyword evidence="4 5" id="KW-0472">Membrane</keyword>
<keyword evidence="8" id="KW-1185">Reference proteome</keyword>
<feature type="transmembrane region" description="Helical" evidence="5">
    <location>
        <begin position="75"/>
        <end position="96"/>
    </location>
</feature>
<evidence type="ECO:0000259" key="6">
    <source>
        <dbReference type="Pfam" id="PF01545"/>
    </source>
</evidence>
<accession>A0ABW8K7L5</accession>
<evidence type="ECO:0000313" key="8">
    <source>
        <dbReference type="Proteomes" id="UP001620408"/>
    </source>
</evidence>
<dbReference type="InterPro" id="IPR027469">
    <property type="entry name" value="Cation_efflux_TMD_sf"/>
</dbReference>
<keyword evidence="2 5" id="KW-0812">Transmembrane</keyword>
<feature type="transmembrane region" description="Helical" evidence="5">
    <location>
        <begin position="150"/>
        <end position="170"/>
    </location>
</feature>
<dbReference type="Pfam" id="PF01545">
    <property type="entry name" value="Cation_efflux"/>
    <property type="match status" value="1"/>
</dbReference>
<evidence type="ECO:0000256" key="5">
    <source>
        <dbReference type="SAM" id="Phobius"/>
    </source>
</evidence>
<feature type="transmembrane region" description="Helical" evidence="5">
    <location>
        <begin position="52"/>
        <end position="68"/>
    </location>
</feature>
<organism evidence="7 8">
    <name type="scientific">Dyella koreensis</name>
    <dbReference type="NCBI Taxonomy" id="311235"/>
    <lineage>
        <taxon>Bacteria</taxon>
        <taxon>Pseudomonadati</taxon>
        <taxon>Pseudomonadota</taxon>
        <taxon>Gammaproteobacteria</taxon>
        <taxon>Lysobacterales</taxon>
        <taxon>Rhodanobacteraceae</taxon>
        <taxon>Dyella</taxon>
    </lineage>
</organism>
<feature type="domain" description="Cation efflux protein transmembrane" evidence="6">
    <location>
        <begin position="19"/>
        <end position="190"/>
    </location>
</feature>
<name>A0ABW8K7L5_9GAMM</name>
<evidence type="ECO:0000256" key="3">
    <source>
        <dbReference type="ARBA" id="ARBA00022989"/>
    </source>
</evidence>